<dbReference type="Pfam" id="PF07690">
    <property type="entry name" value="MFS_1"/>
    <property type="match status" value="1"/>
</dbReference>
<evidence type="ECO:0000256" key="4">
    <source>
        <dbReference type="SAM" id="Phobius"/>
    </source>
</evidence>
<dbReference type="PROSITE" id="PS51257">
    <property type="entry name" value="PROKAR_LIPOPROTEIN"/>
    <property type="match status" value="1"/>
</dbReference>
<reference evidence="6" key="1">
    <citation type="journal article" date="2013" name="PLoS ONE">
        <title>Metagenomic insights into the carbohydrate-active enzymes carried by the microorganisms adhering to solid digesta in the rumen of cows.</title>
        <authorList>
            <person name="Wang L."/>
            <person name="Hatem A."/>
            <person name="Catalyurek U.V."/>
            <person name="Morrison M."/>
            <person name="Yu Z."/>
        </authorList>
    </citation>
    <scope>NUCLEOTIDE SEQUENCE</scope>
</reference>
<proteinExistence type="predicted"/>
<feature type="transmembrane region" description="Helical" evidence="4">
    <location>
        <begin position="83"/>
        <end position="103"/>
    </location>
</feature>
<feature type="transmembrane region" description="Helical" evidence="4">
    <location>
        <begin position="298"/>
        <end position="315"/>
    </location>
</feature>
<protein>
    <submittedName>
        <fullName evidence="6">Putative membrane transport protein</fullName>
    </submittedName>
</protein>
<name>W0FMF7_9BACT</name>
<feature type="domain" description="Major facilitator superfamily (MFS) profile" evidence="5">
    <location>
        <begin position="15"/>
        <end position="408"/>
    </location>
</feature>
<dbReference type="PANTHER" id="PTHR11360">
    <property type="entry name" value="MONOCARBOXYLATE TRANSPORTER"/>
    <property type="match status" value="1"/>
</dbReference>
<feature type="transmembrane region" description="Helical" evidence="4">
    <location>
        <begin position="109"/>
        <end position="131"/>
    </location>
</feature>
<feature type="transmembrane region" description="Helical" evidence="4">
    <location>
        <begin position="232"/>
        <end position="256"/>
    </location>
</feature>
<sequence length="410" mass="42938">MNSRNEEHSSKPGMYRIIVLISGALNCFAVGSCYLYGVFQPYIMEYFDISSAAASTPFTLVWMFMTIAQFIAGPLQKHVGVKATAVIGLALMALGCLGCSALSPDMAGMLSLCYTVVLGLGLGIGYNAVAATTVRWFPDHKGVATSISIGMMGGAGILLPPLFGTILAEQGLQMAFRCQALVFVPCILLTLAVFKDTPAGYMADYVPKGIVAKQTSARECMSIRDLVTTRDAWLLVLLYFSLVPVYVIASSVFVSFGADAKQLDPAVAVWFVSAASIVQVIGRFSVPSISDRLGRRAVFFLVLGIMAVGVTLVAIGGGVVYALAFCALSFAYGGGVTAMPAIVSDRLGTKNATQNIAFSEIGTLLGSLASFVLVNTLSTGPAIVISGLGGAILGVSVLFAIFGFNTARRA</sequence>
<dbReference type="SUPFAM" id="SSF103473">
    <property type="entry name" value="MFS general substrate transporter"/>
    <property type="match status" value="1"/>
</dbReference>
<feature type="transmembrane region" description="Helical" evidence="4">
    <location>
        <begin position="383"/>
        <end position="404"/>
    </location>
</feature>
<dbReference type="Gene3D" id="1.20.1250.20">
    <property type="entry name" value="MFS general substrate transporter like domains"/>
    <property type="match status" value="2"/>
</dbReference>
<feature type="transmembrane region" description="Helical" evidence="4">
    <location>
        <begin position="321"/>
        <end position="343"/>
    </location>
</feature>
<dbReference type="PANTHER" id="PTHR11360:SF304">
    <property type="entry name" value="MFS DOMAIN-CONTAINING PROTEIN"/>
    <property type="match status" value="1"/>
</dbReference>
<keyword evidence="2 4" id="KW-1133">Transmembrane helix</keyword>
<dbReference type="GO" id="GO:0022857">
    <property type="term" value="F:transmembrane transporter activity"/>
    <property type="evidence" value="ECO:0007669"/>
    <property type="project" value="InterPro"/>
</dbReference>
<evidence type="ECO:0000259" key="5">
    <source>
        <dbReference type="PROSITE" id="PS50850"/>
    </source>
</evidence>
<feature type="transmembrane region" description="Helical" evidence="4">
    <location>
        <begin position="355"/>
        <end position="377"/>
    </location>
</feature>
<evidence type="ECO:0000256" key="1">
    <source>
        <dbReference type="ARBA" id="ARBA00022692"/>
    </source>
</evidence>
<dbReference type="AlphaFoldDB" id="W0FMF7"/>
<organism evidence="6">
    <name type="scientific">uncultured bacterium Contig19</name>
    <dbReference type="NCBI Taxonomy" id="1393523"/>
    <lineage>
        <taxon>Bacteria</taxon>
        <taxon>environmental samples</taxon>
    </lineage>
</organism>
<dbReference type="PROSITE" id="PS50850">
    <property type="entry name" value="MFS"/>
    <property type="match status" value="1"/>
</dbReference>
<evidence type="ECO:0000256" key="3">
    <source>
        <dbReference type="ARBA" id="ARBA00023136"/>
    </source>
</evidence>
<dbReference type="InterPro" id="IPR011701">
    <property type="entry name" value="MFS"/>
</dbReference>
<feature type="transmembrane region" description="Helical" evidence="4">
    <location>
        <begin position="143"/>
        <end position="168"/>
    </location>
</feature>
<feature type="transmembrane region" description="Helical" evidence="4">
    <location>
        <begin position="14"/>
        <end position="37"/>
    </location>
</feature>
<accession>W0FMF7</accession>
<dbReference type="InterPro" id="IPR036259">
    <property type="entry name" value="MFS_trans_sf"/>
</dbReference>
<dbReference type="InterPro" id="IPR050327">
    <property type="entry name" value="Proton-linked_MCT"/>
</dbReference>
<dbReference type="InterPro" id="IPR020846">
    <property type="entry name" value="MFS_dom"/>
</dbReference>
<keyword evidence="3 4" id="KW-0472">Membrane</keyword>
<evidence type="ECO:0000256" key="2">
    <source>
        <dbReference type="ARBA" id="ARBA00022989"/>
    </source>
</evidence>
<keyword evidence="1 4" id="KW-0812">Transmembrane</keyword>
<feature type="transmembrane region" description="Helical" evidence="4">
    <location>
        <begin position="49"/>
        <end position="71"/>
    </location>
</feature>
<evidence type="ECO:0000313" key="6">
    <source>
        <dbReference type="EMBL" id="AHF23962.1"/>
    </source>
</evidence>
<dbReference type="EMBL" id="KC246780">
    <property type="protein sequence ID" value="AHF23962.1"/>
    <property type="molecule type" value="Genomic_DNA"/>
</dbReference>
<feature type="transmembrane region" description="Helical" evidence="4">
    <location>
        <begin position="268"/>
        <end position="286"/>
    </location>
</feature>